<keyword evidence="2" id="KW-0808">Transferase</keyword>
<dbReference type="GO" id="GO:0005524">
    <property type="term" value="F:ATP binding"/>
    <property type="evidence" value="ECO:0007669"/>
    <property type="project" value="UniProtKB-KW"/>
</dbReference>
<accession>A0A0C2IAR1</accession>
<dbReference type="AlphaFoldDB" id="A0A0C2IAR1"/>
<name>A0A0C2IAR1_THEKT</name>
<dbReference type="PANTHER" id="PTHR11055">
    <property type="entry name" value="BIFUNCTIONAL 3'-PHOSPHOADENOSINE 5'-PHOSPHOSULFATE SYNTHASE"/>
    <property type="match status" value="1"/>
</dbReference>
<dbReference type="Pfam" id="PF01583">
    <property type="entry name" value="APS_kinase"/>
    <property type="match status" value="1"/>
</dbReference>
<keyword evidence="3" id="KW-0547">Nucleotide-binding</keyword>
<dbReference type="SUPFAM" id="SSF52540">
    <property type="entry name" value="P-loop containing nucleoside triphosphate hydrolases"/>
    <property type="match status" value="1"/>
</dbReference>
<dbReference type="GO" id="GO:0004020">
    <property type="term" value="F:adenylylsulfate kinase activity"/>
    <property type="evidence" value="ECO:0007669"/>
    <property type="project" value="TreeGrafter"/>
</dbReference>
<sequence>MRDFGFTIWFTGGLYHHPGLPSSGKTTLGQAIQSRFKDLKIQSVLLDGDVLRKGLNKDLDFSPESRLENNRRVAEVAKLFAQNGTVSIVTFISPYKVVRIVHQSRSEKRPDYFTIKKTCHSWRFISKQP</sequence>
<evidence type="ECO:0000256" key="4">
    <source>
        <dbReference type="ARBA" id="ARBA00022840"/>
    </source>
</evidence>
<evidence type="ECO:0000259" key="5">
    <source>
        <dbReference type="Pfam" id="PF01583"/>
    </source>
</evidence>
<evidence type="ECO:0000256" key="2">
    <source>
        <dbReference type="ARBA" id="ARBA00022679"/>
    </source>
</evidence>
<keyword evidence="7" id="KW-1185">Reference proteome</keyword>
<reference evidence="6 7" key="1">
    <citation type="journal article" date="2014" name="Genome Biol. Evol.">
        <title>The genome of the myxosporean Thelohanellus kitauei shows adaptations to nutrient acquisition within its fish host.</title>
        <authorList>
            <person name="Yang Y."/>
            <person name="Xiong J."/>
            <person name="Zhou Z."/>
            <person name="Huo F."/>
            <person name="Miao W."/>
            <person name="Ran C."/>
            <person name="Liu Y."/>
            <person name="Zhang J."/>
            <person name="Feng J."/>
            <person name="Wang M."/>
            <person name="Wang M."/>
            <person name="Wang L."/>
            <person name="Yao B."/>
        </authorList>
    </citation>
    <scope>NUCLEOTIDE SEQUENCE [LARGE SCALE GENOMIC DNA]</scope>
    <source>
        <strain evidence="6">Wuqing</strain>
    </source>
</reference>
<proteinExistence type="predicted"/>
<dbReference type="Gene3D" id="3.40.50.300">
    <property type="entry name" value="P-loop containing nucleotide triphosphate hydrolases"/>
    <property type="match status" value="1"/>
</dbReference>
<evidence type="ECO:0000313" key="6">
    <source>
        <dbReference type="EMBL" id="KII62468.1"/>
    </source>
</evidence>
<protein>
    <submittedName>
        <fullName evidence="6">Adenylyl-sulfate kinase</fullName>
    </submittedName>
</protein>
<feature type="domain" description="APS kinase" evidence="5">
    <location>
        <begin position="5"/>
        <end position="115"/>
    </location>
</feature>
<comment type="caution">
    <text evidence="6">The sequence shown here is derived from an EMBL/GenBank/DDBJ whole genome shotgun (WGS) entry which is preliminary data.</text>
</comment>
<keyword evidence="4" id="KW-0067">ATP-binding</keyword>
<dbReference type="Proteomes" id="UP000031668">
    <property type="component" value="Unassembled WGS sequence"/>
</dbReference>
<evidence type="ECO:0000256" key="3">
    <source>
        <dbReference type="ARBA" id="ARBA00022741"/>
    </source>
</evidence>
<dbReference type="GO" id="GO:0000103">
    <property type="term" value="P:sulfate assimilation"/>
    <property type="evidence" value="ECO:0007669"/>
    <property type="project" value="TreeGrafter"/>
</dbReference>
<comment type="pathway">
    <text evidence="1">Sulfur metabolism.</text>
</comment>
<dbReference type="OrthoDB" id="506431at2759"/>
<dbReference type="EMBL" id="JWZT01004976">
    <property type="protein sequence ID" value="KII62468.1"/>
    <property type="molecule type" value="Genomic_DNA"/>
</dbReference>
<dbReference type="PANTHER" id="PTHR11055:SF1">
    <property type="entry name" value="PAPS SYNTHETASE, ISOFORM D"/>
    <property type="match status" value="1"/>
</dbReference>
<evidence type="ECO:0000256" key="1">
    <source>
        <dbReference type="ARBA" id="ARBA00004678"/>
    </source>
</evidence>
<keyword evidence="6" id="KW-0418">Kinase</keyword>
<dbReference type="InterPro" id="IPR059117">
    <property type="entry name" value="APS_kinase_dom"/>
</dbReference>
<gene>
    <name evidence="6" type="ORF">RF11_13839</name>
</gene>
<dbReference type="InterPro" id="IPR027417">
    <property type="entry name" value="P-loop_NTPase"/>
</dbReference>
<evidence type="ECO:0000313" key="7">
    <source>
        <dbReference type="Proteomes" id="UP000031668"/>
    </source>
</evidence>
<organism evidence="6 7">
    <name type="scientific">Thelohanellus kitauei</name>
    <name type="common">Myxosporean</name>
    <dbReference type="NCBI Taxonomy" id="669202"/>
    <lineage>
        <taxon>Eukaryota</taxon>
        <taxon>Metazoa</taxon>
        <taxon>Cnidaria</taxon>
        <taxon>Myxozoa</taxon>
        <taxon>Myxosporea</taxon>
        <taxon>Bivalvulida</taxon>
        <taxon>Platysporina</taxon>
        <taxon>Myxobolidae</taxon>
        <taxon>Thelohanellus</taxon>
    </lineage>
</organism>